<dbReference type="PANTHER" id="PTHR23329">
    <property type="entry name" value="TUFTELIN-INTERACTING PROTEIN 11-RELATED"/>
    <property type="match status" value="1"/>
</dbReference>
<dbReference type="GO" id="GO:0000390">
    <property type="term" value="P:spliceosomal complex disassembly"/>
    <property type="evidence" value="ECO:0007669"/>
    <property type="project" value="InterPro"/>
</dbReference>
<organism evidence="2">
    <name type="scientific">Salix viminalis</name>
    <name type="common">Common osier</name>
    <name type="synonym">Basket willow</name>
    <dbReference type="NCBI Taxonomy" id="40686"/>
    <lineage>
        <taxon>Eukaryota</taxon>
        <taxon>Viridiplantae</taxon>
        <taxon>Streptophyta</taxon>
        <taxon>Embryophyta</taxon>
        <taxon>Tracheophyta</taxon>
        <taxon>Spermatophyta</taxon>
        <taxon>Magnoliopsida</taxon>
        <taxon>eudicotyledons</taxon>
        <taxon>Gunneridae</taxon>
        <taxon>Pentapetalae</taxon>
        <taxon>rosids</taxon>
        <taxon>fabids</taxon>
        <taxon>Malpighiales</taxon>
        <taxon>Salicaceae</taxon>
        <taxon>Saliceae</taxon>
        <taxon>Salix</taxon>
    </lineage>
</organism>
<evidence type="ECO:0000313" key="2">
    <source>
        <dbReference type="EMBL" id="VFU63017.1"/>
    </source>
</evidence>
<dbReference type="EMBL" id="CAADRP010002181">
    <property type="protein sequence ID" value="VFU63017.1"/>
    <property type="molecule type" value="Genomic_DNA"/>
</dbReference>
<dbReference type="InterPro" id="IPR045211">
    <property type="entry name" value="TFP11/STIP/Ntr1"/>
</dbReference>
<reference evidence="2" key="1">
    <citation type="submission" date="2019-03" db="EMBL/GenBank/DDBJ databases">
        <authorList>
            <person name="Mank J."/>
            <person name="Almeida P."/>
        </authorList>
    </citation>
    <scope>NUCLEOTIDE SEQUENCE</scope>
    <source>
        <strain evidence="2">78183</strain>
    </source>
</reference>
<accession>A0A6N2NJQ3</accession>
<feature type="domain" description="GCF C-terminal" evidence="1">
    <location>
        <begin position="7"/>
        <end position="80"/>
    </location>
</feature>
<sequence length="132" mass="15139">MKLDGFDDWLPSDASAYTILSPWKLFLIQPVGKLIARVPNKPANQKLDQFYRVMSWASAIPIHLMVDLMERFFFSKWLQVWKWSTWSEGGPSHIKQRPAAGIGGQKWMILVVVGAAEMTLKEVVRHMHSIMA</sequence>
<evidence type="ECO:0000259" key="1">
    <source>
        <dbReference type="Pfam" id="PF07842"/>
    </source>
</evidence>
<dbReference type="GO" id="GO:0071008">
    <property type="term" value="C:U2-type post-mRNA release spliceosomal complex"/>
    <property type="evidence" value="ECO:0007669"/>
    <property type="project" value="TreeGrafter"/>
</dbReference>
<dbReference type="AlphaFoldDB" id="A0A6N2NJQ3"/>
<dbReference type="Pfam" id="PF07842">
    <property type="entry name" value="GCFC"/>
    <property type="match status" value="1"/>
</dbReference>
<protein>
    <recommendedName>
        <fullName evidence="1">GCF C-terminal domain-containing protein</fullName>
    </recommendedName>
</protein>
<dbReference type="PANTHER" id="PTHR23329:SF1">
    <property type="entry name" value="TUFTELIN-INTERACTING PROTEIN 11"/>
    <property type="match status" value="1"/>
</dbReference>
<name>A0A6N2NJQ3_SALVM</name>
<gene>
    <name evidence="2" type="ORF">SVIM_LOCUS478275</name>
</gene>
<dbReference type="InterPro" id="IPR022783">
    <property type="entry name" value="GCFC_dom"/>
</dbReference>
<proteinExistence type="predicted"/>